<proteinExistence type="predicted"/>
<gene>
    <name evidence="1" type="ORF">BO70DRAFT_361208</name>
</gene>
<dbReference type="STRING" id="1448321.A0A317WKS8"/>
<dbReference type="Proteomes" id="UP000247233">
    <property type="component" value="Unassembled WGS sequence"/>
</dbReference>
<organism evidence="1 2">
    <name type="scientific">Aspergillus heteromorphus CBS 117.55</name>
    <dbReference type="NCBI Taxonomy" id="1448321"/>
    <lineage>
        <taxon>Eukaryota</taxon>
        <taxon>Fungi</taxon>
        <taxon>Dikarya</taxon>
        <taxon>Ascomycota</taxon>
        <taxon>Pezizomycotina</taxon>
        <taxon>Eurotiomycetes</taxon>
        <taxon>Eurotiomycetidae</taxon>
        <taxon>Eurotiales</taxon>
        <taxon>Aspergillaceae</taxon>
        <taxon>Aspergillus</taxon>
        <taxon>Aspergillus subgen. Circumdati</taxon>
    </lineage>
</organism>
<dbReference type="EMBL" id="MSFL01000009">
    <property type="protein sequence ID" value="PWY84810.1"/>
    <property type="molecule type" value="Genomic_DNA"/>
</dbReference>
<name>A0A317WKS8_9EURO</name>
<evidence type="ECO:0000313" key="1">
    <source>
        <dbReference type="EMBL" id="PWY84810.1"/>
    </source>
</evidence>
<comment type="caution">
    <text evidence="1">The sequence shown here is derived from an EMBL/GenBank/DDBJ whole genome shotgun (WGS) entry which is preliminary data.</text>
</comment>
<dbReference type="OrthoDB" id="3508621at2759"/>
<dbReference type="RefSeq" id="XP_025400152.1">
    <property type="nucleotide sequence ID" value="XM_025542991.1"/>
</dbReference>
<protein>
    <submittedName>
        <fullName evidence="1">Uncharacterized protein</fullName>
    </submittedName>
</protein>
<dbReference type="AlphaFoldDB" id="A0A317WKS8"/>
<dbReference type="VEuPathDB" id="FungiDB:BO70DRAFT_361208"/>
<dbReference type="GeneID" id="37065228"/>
<keyword evidence="2" id="KW-1185">Reference proteome</keyword>
<reference evidence="1 2" key="1">
    <citation type="submission" date="2016-12" db="EMBL/GenBank/DDBJ databases">
        <title>The genomes of Aspergillus section Nigri reveals drivers in fungal speciation.</title>
        <authorList>
            <consortium name="DOE Joint Genome Institute"/>
            <person name="Vesth T.C."/>
            <person name="Nybo J."/>
            <person name="Theobald S."/>
            <person name="Brandl J."/>
            <person name="Frisvad J.C."/>
            <person name="Nielsen K.F."/>
            <person name="Lyhne E.K."/>
            <person name="Kogle M.E."/>
            <person name="Kuo A."/>
            <person name="Riley R."/>
            <person name="Clum A."/>
            <person name="Nolan M."/>
            <person name="Lipzen A."/>
            <person name="Salamov A."/>
            <person name="Henrissat B."/>
            <person name="Wiebenga A."/>
            <person name="De Vries R.P."/>
            <person name="Grigoriev I.V."/>
            <person name="Mortensen U.H."/>
            <person name="Andersen M.R."/>
            <person name="Baker S.E."/>
        </authorList>
    </citation>
    <scope>NUCLEOTIDE SEQUENCE [LARGE SCALE GENOMIC DNA]</scope>
    <source>
        <strain evidence="1 2">CBS 117.55</strain>
    </source>
</reference>
<evidence type="ECO:0000313" key="2">
    <source>
        <dbReference type="Proteomes" id="UP000247233"/>
    </source>
</evidence>
<accession>A0A317WKS8</accession>
<sequence length="90" mass="10276">MRACPRASPSVQGHPSYNVSRNRHQIFTTFAEYDENYIRFLNDDPFPAGAPRPFLKMHEFGPWETTNRTDMKQVGSILLAIALRAHADAQ</sequence>